<protein>
    <submittedName>
        <fullName evidence="1">Uncharacterized protein</fullName>
    </submittedName>
</protein>
<evidence type="ECO:0000313" key="1">
    <source>
        <dbReference type="EMBL" id="SIQ09873.1"/>
    </source>
</evidence>
<organism evidence="1 2">
    <name type="scientific">Marinobacterium stanieri</name>
    <dbReference type="NCBI Taxonomy" id="49186"/>
    <lineage>
        <taxon>Bacteria</taxon>
        <taxon>Pseudomonadati</taxon>
        <taxon>Pseudomonadota</taxon>
        <taxon>Gammaproteobacteria</taxon>
        <taxon>Oceanospirillales</taxon>
        <taxon>Oceanospirillaceae</taxon>
        <taxon>Marinobacterium</taxon>
    </lineage>
</organism>
<evidence type="ECO:0000313" key="2">
    <source>
        <dbReference type="Proteomes" id="UP000186895"/>
    </source>
</evidence>
<reference evidence="1 2" key="1">
    <citation type="submission" date="2017-01" db="EMBL/GenBank/DDBJ databases">
        <authorList>
            <person name="Mah S.A."/>
            <person name="Swanson W.J."/>
            <person name="Moy G.W."/>
            <person name="Vacquier V.D."/>
        </authorList>
    </citation>
    <scope>NUCLEOTIDE SEQUENCE [LARGE SCALE GENOMIC DNA]</scope>
    <source>
        <strain evidence="1 2">DSM 7027</strain>
    </source>
</reference>
<accession>A0A1N6Q001</accession>
<dbReference type="EMBL" id="FTMN01000002">
    <property type="protein sequence ID" value="SIQ09873.1"/>
    <property type="molecule type" value="Genomic_DNA"/>
</dbReference>
<dbReference type="AlphaFoldDB" id="A0A1N6Q001"/>
<dbReference type="Proteomes" id="UP000186895">
    <property type="component" value="Unassembled WGS sequence"/>
</dbReference>
<keyword evidence="2" id="KW-1185">Reference proteome</keyword>
<proteinExistence type="predicted"/>
<sequence>MSECTHCTQIMGSSKAPHEHLVKLREHHTHPVYRCSKCGSELVLLFDCWEPCFQGWLPAATG</sequence>
<gene>
    <name evidence="1" type="ORF">SAMN05421647_102153</name>
</gene>
<name>A0A1N6Q001_9GAMM</name>